<accession>A0A1J6IR94</accession>
<dbReference type="STRING" id="49451.A0A1J6IR94"/>
<protein>
    <recommendedName>
        <fullName evidence="3">Helitron helicase-like domain-containing protein</fullName>
    </recommendedName>
</protein>
<feature type="non-terminal residue" evidence="1">
    <location>
        <position position="268"/>
    </location>
</feature>
<reference evidence="1" key="1">
    <citation type="submission" date="2016-11" db="EMBL/GenBank/DDBJ databases">
        <title>The genome of Nicotiana attenuata.</title>
        <authorList>
            <person name="Xu S."/>
            <person name="Brockmoeller T."/>
            <person name="Gaquerel E."/>
            <person name="Navarro A."/>
            <person name="Kuhl H."/>
            <person name="Gase K."/>
            <person name="Ling Z."/>
            <person name="Zhou W."/>
            <person name="Kreitzer C."/>
            <person name="Stanke M."/>
            <person name="Tang H."/>
            <person name="Lyons E."/>
            <person name="Pandey P."/>
            <person name="Pandey S.P."/>
            <person name="Timmermann B."/>
            <person name="Baldwin I.T."/>
        </authorList>
    </citation>
    <scope>NUCLEOTIDE SEQUENCE [LARGE SCALE GENOMIC DNA]</scope>
    <source>
        <strain evidence="1">UT</strain>
    </source>
</reference>
<dbReference type="Gramene" id="OIT00247">
    <property type="protein sequence ID" value="OIT00247"/>
    <property type="gene ID" value="A4A49_59930"/>
</dbReference>
<proteinExistence type="predicted"/>
<evidence type="ECO:0008006" key="3">
    <source>
        <dbReference type="Google" id="ProtNLM"/>
    </source>
</evidence>
<dbReference type="SMR" id="A0A1J6IR94"/>
<comment type="caution">
    <text evidence="1">The sequence shown here is derived from an EMBL/GenBank/DDBJ whole genome shotgun (WGS) entry which is preliminary data.</text>
</comment>
<evidence type="ECO:0000313" key="1">
    <source>
        <dbReference type="EMBL" id="OIT00247.1"/>
    </source>
</evidence>
<organism evidence="1 2">
    <name type="scientific">Nicotiana attenuata</name>
    <name type="common">Coyote tobacco</name>
    <dbReference type="NCBI Taxonomy" id="49451"/>
    <lineage>
        <taxon>Eukaryota</taxon>
        <taxon>Viridiplantae</taxon>
        <taxon>Streptophyta</taxon>
        <taxon>Embryophyta</taxon>
        <taxon>Tracheophyta</taxon>
        <taxon>Spermatophyta</taxon>
        <taxon>Magnoliopsida</taxon>
        <taxon>eudicotyledons</taxon>
        <taxon>Gunneridae</taxon>
        <taxon>Pentapetalae</taxon>
        <taxon>asterids</taxon>
        <taxon>lamiids</taxon>
        <taxon>Solanales</taxon>
        <taxon>Solanaceae</taxon>
        <taxon>Nicotianoideae</taxon>
        <taxon>Nicotianeae</taxon>
        <taxon>Nicotiana</taxon>
    </lineage>
</organism>
<gene>
    <name evidence="1" type="ORF">A4A49_59930</name>
</gene>
<dbReference type="Proteomes" id="UP000187609">
    <property type="component" value="Unassembled WGS sequence"/>
</dbReference>
<dbReference type="PANTHER" id="PTHR45786">
    <property type="entry name" value="DNA BINDING PROTEIN-LIKE"/>
    <property type="match status" value="1"/>
</dbReference>
<feature type="non-terminal residue" evidence="1">
    <location>
        <position position="1"/>
    </location>
</feature>
<keyword evidence="2" id="KW-1185">Reference proteome</keyword>
<sequence>QPFTDITNRQLFTRLHYTPLDRFAHASSSQSQAQYPNLPRQQHLQFGLSNSNVQTNYLLPDLNELPLPPELEDVNIDGDVPGKKSTFTILQLYLQYKNTYLFTNKYFYLGPKSNHFRENIRSYNSMFSFTSMGGKVDASVNQTKGPRTFKLSGQNYHQIGSLLPPEGSTPKFAQLYIYDTENEVQNRIHALGCGDRINQLHAEIVQDLKQMLDEQNVFTKSFRMVRDKFQEDSQSNFRLRLIGKRNYDGRRYNLPTISEVAALVVGDF</sequence>
<dbReference type="EMBL" id="MJEQ01037189">
    <property type="protein sequence ID" value="OIT00247.1"/>
    <property type="molecule type" value="Genomic_DNA"/>
</dbReference>
<name>A0A1J6IR94_NICAT</name>
<dbReference type="AlphaFoldDB" id="A0A1J6IR94"/>
<dbReference type="PANTHER" id="PTHR45786:SF66">
    <property type="entry name" value="HOOK MOTIF PROTEIN, PUTATIVE-RELATED"/>
    <property type="match status" value="1"/>
</dbReference>
<evidence type="ECO:0000313" key="2">
    <source>
        <dbReference type="Proteomes" id="UP000187609"/>
    </source>
</evidence>